<dbReference type="AlphaFoldDB" id="A0A2T3A7N6"/>
<organism evidence="1 2">
    <name type="scientific">Coniella lustricola</name>
    <dbReference type="NCBI Taxonomy" id="2025994"/>
    <lineage>
        <taxon>Eukaryota</taxon>
        <taxon>Fungi</taxon>
        <taxon>Dikarya</taxon>
        <taxon>Ascomycota</taxon>
        <taxon>Pezizomycotina</taxon>
        <taxon>Sordariomycetes</taxon>
        <taxon>Sordariomycetidae</taxon>
        <taxon>Diaporthales</taxon>
        <taxon>Schizoparmaceae</taxon>
        <taxon>Coniella</taxon>
    </lineage>
</organism>
<evidence type="ECO:0000313" key="2">
    <source>
        <dbReference type="Proteomes" id="UP000241462"/>
    </source>
</evidence>
<dbReference type="EMBL" id="KZ678444">
    <property type="protein sequence ID" value="PSR84385.1"/>
    <property type="molecule type" value="Genomic_DNA"/>
</dbReference>
<dbReference type="Proteomes" id="UP000241462">
    <property type="component" value="Unassembled WGS sequence"/>
</dbReference>
<accession>A0A2T3A7N6</accession>
<dbReference type="InParanoid" id="A0A2T3A7N6"/>
<name>A0A2T3A7N6_9PEZI</name>
<protein>
    <submittedName>
        <fullName evidence="1">Uncharacterized protein</fullName>
    </submittedName>
</protein>
<evidence type="ECO:0000313" key="1">
    <source>
        <dbReference type="EMBL" id="PSR84385.1"/>
    </source>
</evidence>
<sequence>MPGLTSFARRDKRYSLDFLMNSQGSDSPPRDDLIPPSTLPILLENLDSSFLSLLVLDLAKMIRTTTELRCLLVQKGLVYLMPALKWSHCPKQALDKVNSKSLEYIIREHKLKVSFDIWCSAAFDQVFDEYIAQHRRRVSKYECKMCSQEEYRAAVRGLLDIHSDMGLAWSEVEFQKLREKYRYLFE</sequence>
<gene>
    <name evidence="1" type="ORF">BD289DRAFT_434283</name>
</gene>
<proteinExistence type="predicted"/>
<reference evidence="1 2" key="1">
    <citation type="journal article" date="2018" name="Mycol. Prog.">
        <title>Coniella lustricola, a new species from submerged detritus.</title>
        <authorList>
            <person name="Raudabaugh D.B."/>
            <person name="Iturriaga T."/>
            <person name="Carver A."/>
            <person name="Mondo S."/>
            <person name="Pangilinan J."/>
            <person name="Lipzen A."/>
            <person name="He G."/>
            <person name="Amirebrahimi M."/>
            <person name="Grigoriev I.V."/>
            <person name="Miller A.N."/>
        </authorList>
    </citation>
    <scope>NUCLEOTIDE SEQUENCE [LARGE SCALE GENOMIC DNA]</scope>
    <source>
        <strain evidence="1 2">B22-T-1</strain>
    </source>
</reference>
<keyword evidence="2" id="KW-1185">Reference proteome</keyword>